<evidence type="ECO:0000313" key="2">
    <source>
        <dbReference type="Proteomes" id="UP000522262"/>
    </source>
</evidence>
<gene>
    <name evidence="1" type="ORF">FMEXI_6580</name>
</gene>
<keyword evidence="2" id="KW-1185">Reference proteome</keyword>
<organism evidence="1 2">
    <name type="scientific">Fusarium mexicanum</name>
    <dbReference type="NCBI Taxonomy" id="751941"/>
    <lineage>
        <taxon>Eukaryota</taxon>
        <taxon>Fungi</taxon>
        <taxon>Dikarya</taxon>
        <taxon>Ascomycota</taxon>
        <taxon>Pezizomycotina</taxon>
        <taxon>Sordariomycetes</taxon>
        <taxon>Hypocreomycetidae</taxon>
        <taxon>Hypocreales</taxon>
        <taxon>Nectriaceae</taxon>
        <taxon>Fusarium</taxon>
        <taxon>Fusarium fujikuroi species complex</taxon>
    </lineage>
</organism>
<dbReference type="AlphaFoldDB" id="A0A8H5IY69"/>
<name>A0A8H5IY69_9HYPO</name>
<dbReference type="EMBL" id="JAAOAM010000138">
    <property type="protein sequence ID" value="KAF5544467.1"/>
    <property type="molecule type" value="Genomic_DNA"/>
</dbReference>
<proteinExistence type="predicted"/>
<accession>A0A8H5IY69</accession>
<dbReference type="Proteomes" id="UP000522262">
    <property type="component" value="Unassembled WGS sequence"/>
</dbReference>
<reference evidence="1 2" key="1">
    <citation type="submission" date="2020-05" db="EMBL/GenBank/DDBJ databases">
        <title>Identification and distribution of gene clusters putatively required for synthesis of sphingolipid metabolism inhibitors in phylogenetically diverse species of the filamentous fungus Fusarium.</title>
        <authorList>
            <person name="Kim H.-S."/>
            <person name="Busman M."/>
            <person name="Brown D.W."/>
            <person name="Divon H."/>
            <person name="Uhlig S."/>
            <person name="Proctor R.H."/>
        </authorList>
    </citation>
    <scope>NUCLEOTIDE SEQUENCE [LARGE SCALE GENOMIC DNA]</scope>
    <source>
        <strain evidence="1 2">NRRL 53147</strain>
    </source>
</reference>
<evidence type="ECO:0000313" key="1">
    <source>
        <dbReference type="EMBL" id="KAF5544467.1"/>
    </source>
</evidence>
<protein>
    <submittedName>
        <fullName evidence="1">Uncharacterized protein</fullName>
    </submittedName>
</protein>
<comment type="caution">
    <text evidence="1">The sequence shown here is derived from an EMBL/GenBank/DDBJ whole genome shotgun (WGS) entry which is preliminary data.</text>
</comment>
<sequence>MDISSPVHPFALSIHQEISIRQALAARNLRLELDGIPRTLWGRETVFQLDPASIQLSRWSDFSFEVLSTAYRDILMASVAPPVGVRQAPAQIKDTDSIRHMFQQHLAPRLKNPIDKGLEILRDRLRSPVKAVEVVPEHRLVRNRKSAITFRDEHSGNLLVVSCVLHASTWRSSALLLPADEYTLLPICRIATNCLFSNTRYGFILSTDEVVVVRVSGTPGETGLSDSCLVEWQSVPWSAEGSGVLTVAMALFCLAMMSLHPQHQSVCPPGAARPLNFWWRSQSPVRAPTYAHHLSLQEFHLPAGAAVEDWRPM</sequence>